<accession>A0A1M6K548</accession>
<dbReference type="NCBIfam" id="TIGR00240">
    <property type="entry name" value="ATCase_reg"/>
    <property type="match status" value="1"/>
</dbReference>
<feature type="binding site" evidence="4">
    <location>
        <position position="145"/>
    </location>
    <ligand>
        <name>Zn(2+)</name>
        <dbReference type="ChEBI" id="CHEBI:29105"/>
    </ligand>
</feature>
<evidence type="ECO:0000256" key="1">
    <source>
        <dbReference type="ARBA" id="ARBA00022723"/>
    </source>
</evidence>
<organism evidence="7 8">
    <name type="scientific">Tangfeifania diversioriginum</name>
    <dbReference type="NCBI Taxonomy" id="1168035"/>
    <lineage>
        <taxon>Bacteria</taxon>
        <taxon>Pseudomonadati</taxon>
        <taxon>Bacteroidota</taxon>
        <taxon>Bacteroidia</taxon>
        <taxon>Marinilabiliales</taxon>
        <taxon>Prolixibacteraceae</taxon>
        <taxon>Tangfeifania</taxon>
    </lineage>
</organism>
<dbReference type="Pfam" id="PF01948">
    <property type="entry name" value="PyrI"/>
    <property type="match status" value="1"/>
</dbReference>
<dbReference type="InterPro" id="IPR036793">
    <property type="entry name" value="Asp_carbatrfase_reg_N_sf"/>
</dbReference>
<dbReference type="GO" id="GO:0046872">
    <property type="term" value="F:metal ion binding"/>
    <property type="evidence" value="ECO:0007669"/>
    <property type="project" value="UniProtKB-KW"/>
</dbReference>
<evidence type="ECO:0000256" key="4">
    <source>
        <dbReference type="HAMAP-Rule" id="MF_00002"/>
    </source>
</evidence>
<dbReference type="GO" id="GO:0006221">
    <property type="term" value="P:pyrimidine nucleotide biosynthetic process"/>
    <property type="evidence" value="ECO:0007669"/>
    <property type="project" value="UniProtKB-UniRule"/>
</dbReference>
<dbReference type="InterPro" id="IPR036792">
    <property type="entry name" value="Asp_carbatrfase_reg_C_sf"/>
</dbReference>
<reference evidence="7 8" key="1">
    <citation type="submission" date="2016-11" db="EMBL/GenBank/DDBJ databases">
        <authorList>
            <person name="Jaros S."/>
            <person name="Januszkiewicz K."/>
            <person name="Wedrychowicz H."/>
        </authorList>
    </citation>
    <scope>NUCLEOTIDE SEQUENCE [LARGE SCALE GENOMIC DNA]</scope>
    <source>
        <strain evidence="7 8">DSM 27063</strain>
    </source>
</reference>
<dbReference type="GO" id="GO:0009347">
    <property type="term" value="C:aspartate carbamoyltransferase complex"/>
    <property type="evidence" value="ECO:0007669"/>
    <property type="project" value="InterPro"/>
</dbReference>
<dbReference type="SUPFAM" id="SSF54893">
    <property type="entry name" value="Aspartate carbamoyltransferase, Regulatory-chain, N-terminal domain"/>
    <property type="match status" value="1"/>
</dbReference>
<feature type="domain" description="Aspartate carbamoyltransferase regulatory subunit C-terminal" evidence="6">
    <location>
        <begin position="108"/>
        <end position="149"/>
    </location>
</feature>
<keyword evidence="3 4" id="KW-0665">Pyrimidine biosynthesis</keyword>
<dbReference type="OrthoDB" id="5599321at2"/>
<dbReference type="HAMAP" id="MF_00002">
    <property type="entry name" value="Asp_carb_tr_reg"/>
    <property type="match status" value="1"/>
</dbReference>
<dbReference type="InterPro" id="IPR020545">
    <property type="entry name" value="Asp_carbamoyltransf_reg_N"/>
</dbReference>
<evidence type="ECO:0000259" key="6">
    <source>
        <dbReference type="Pfam" id="PF02748"/>
    </source>
</evidence>
<comment type="function">
    <text evidence="4">Involved in allosteric regulation of aspartate carbamoyltransferase.</text>
</comment>
<dbReference type="PANTHER" id="PTHR35805:SF1">
    <property type="entry name" value="ASPARTATE CARBAMOYLTRANSFERASE REGULATORY CHAIN"/>
    <property type="match status" value="1"/>
</dbReference>
<feature type="binding site" evidence="4">
    <location>
        <position position="142"/>
    </location>
    <ligand>
        <name>Zn(2+)</name>
        <dbReference type="ChEBI" id="CHEBI:29105"/>
    </ligand>
</feature>
<dbReference type="EMBL" id="FQZE01000022">
    <property type="protein sequence ID" value="SHJ54053.1"/>
    <property type="molecule type" value="Genomic_DNA"/>
</dbReference>
<dbReference type="AlphaFoldDB" id="A0A1M6K548"/>
<evidence type="ECO:0000313" key="7">
    <source>
        <dbReference type="EMBL" id="SHJ54053.1"/>
    </source>
</evidence>
<feature type="binding site" evidence="4">
    <location>
        <position position="114"/>
    </location>
    <ligand>
        <name>Zn(2+)</name>
        <dbReference type="ChEBI" id="CHEBI:29105"/>
    </ligand>
</feature>
<evidence type="ECO:0000256" key="2">
    <source>
        <dbReference type="ARBA" id="ARBA00022833"/>
    </source>
</evidence>
<name>A0A1M6K548_9BACT</name>
<dbReference type="Proteomes" id="UP000184050">
    <property type="component" value="Unassembled WGS sequence"/>
</dbReference>
<evidence type="ECO:0000256" key="3">
    <source>
        <dbReference type="ARBA" id="ARBA00022975"/>
    </source>
</evidence>
<feature type="binding site" evidence="4">
    <location>
        <position position="119"/>
    </location>
    <ligand>
        <name>Zn(2+)</name>
        <dbReference type="ChEBI" id="CHEBI:29105"/>
    </ligand>
</feature>
<sequence>MSNDTTKKKLKLKVSAIKEGTVIDHIPAQNLFKVITILGLDKIENQITFGTNLESQKLGSKAIIKVSDKFFENDEINKIALIAPDAKLNIIRDYEVVEKKIVKAPEIIKGIVKCFNPKCITNNEKVTTCFKVLSTSPVTLRCRYCEKMTIGEQMRML</sequence>
<keyword evidence="2 4" id="KW-0862">Zinc</keyword>
<evidence type="ECO:0000313" key="8">
    <source>
        <dbReference type="Proteomes" id="UP000184050"/>
    </source>
</evidence>
<proteinExistence type="inferred from homology"/>
<dbReference type="RefSeq" id="WP_073170594.1">
    <property type="nucleotide sequence ID" value="NZ_FQZE01000022.1"/>
</dbReference>
<keyword evidence="8" id="KW-1185">Reference proteome</keyword>
<comment type="cofactor">
    <cofactor evidence="4">
        <name>Zn(2+)</name>
        <dbReference type="ChEBI" id="CHEBI:29105"/>
    </cofactor>
    <text evidence="4">Binds 1 zinc ion per subunit.</text>
</comment>
<dbReference type="GO" id="GO:0016740">
    <property type="term" value="F:transferase activity"/>
    <property type="evidence" value="ECO:0007669"/>
    <property type="project" value="UniProtKB-KW"/>
</dbReference>
<dbReference type="Pfam" id="PF02748">
    <property type="entry name" value="PyrI_C"/>
    <property type="match status" value="1"/>
</dbReference>
<dbReference type="InterPro" id="IPR020542">
    <property type="entry name" value="Asp_carbamoyltrfase_reg_C"/>
</dbReference>
<protein>
    <recommendedName>
        <fullName evidence="4">Aspartate carbamoyltransferase regulatory chain</fullName>
    </recommendedName>
</protein>
<feature type="domain" description="Aspartate carbamoyltransferase regulatory subunit N-terminal" evidence="5">
    <location>
        <begin position="12"/>
        <end position="102"/>
    </location>
</feature>
<keyword evidence="1 4" id="KW-0479">Metal-binding</keyword>
<comment type="similarity">
    <text evidence="4">Belongs to the PyrI family.</text>
</comment>
<dbReference type="GO" id="GO:0006207">
    <property type="term" value="P:'de novo' pyrimidine nucleobase biosynthetic process"/>
    <property type="evidence" value="ECO:0007669"/>
    <property type="project" value="InterPro"/>
</dbReference>
<evidence type="ECO:0000259" key="5">
    <source>
        <dbReference type="Pfam" id="PF01948"/>
    </source>
</evidence>
<dbReference type="STRING" id="1168035.SAMN05444280_12239"/>
<dbReference type="InterPro" id="IPR002801">
    <property type="entry name" value="Asp_carbamoylTrfase_reg"/>
</dbReference>
<dbReference type="Gene3D" id="2.30.30.20">
    <property type="entry name" value="Aspartate carbamoyltransferase regulatory subunit, C-terminal domain"/>
    <property type="match status" value="1"/>
</dbReference>
<dbReference type="PANTHER" id="PTHR35805">
    <property type="entry name" value="ASPARTATE CARBAMOYLTRANSFERASE REGULATORY CHAIN"/>
    <property type="match status" value="1"/>
</dbReference>
<gene>
    <name evidence="4" type="primary">pyrI</name>
    <name evidence="7" type="ORF">SAMN05444280_12239</name>
</gene>
<dbReference type="SUPFAM" id="SSF57825">
    <property type="entry name" value="Aspartate carbamoyltransferase, Regulatory-chain, C-terminal domain"/>
    <property type="match status" value="1"/>
</dbReference>
<comment type="subunit">
    <text evidence="4">Contains catalytic and regulatory chains.</text>
</comment>
<keyword evidence="7" id="KW-0808">Transferase</keyword>
<dbReference type="Gene3D" id="3.30.70.140">
    <property type="entry name" value="Aspartate carbamoyltransferase regulatory subunit, N-terminal domain"/>
    <property type="match status" value="1"/>
</dbReference>